<sequence>MDSKNQASKIGTAIEINGQNRWAIYRRLQELDIPCDCGAYQPLTVQVDNPEIAIQVWSVSRRAMQPRLQLILALERCWQLYSYRSKG</sequence>
<dbReference type="InterPro" id="IPR054637">
    <property type="entry name" value="Asr1405_Asl0597-like"/>
</dbReference>
<dbReference type="OrthoDB" id="515027at2"/>
<evidence type="ECO:0000313" key="1">
    <source>
        <dbReference type="EMBL" id="PZD72615.1"/>
    </source>
</evidence>
<dbReference type="RefSeq" id="WP_110986889.1">
    <property type="nucleotide sequence ID" value="NZ_CAWNWM010000009.1"/>
</dbReference>
<evidence type="ECO:0000313" key="2">
    <source>
        <dbReference type="Proteomes" id="UP000248857"/>
    </source>
</evidence>
<reference evidence="1 2" key="1">
    <citation type="journal article" date="2018" name="Sci. Rep.">
        <title>A novel species of the marine cyanobacterium Acaryochloris with a unique pigment content and lifestyle.</title>
        <authorList>
            <person name="Partensky F."/>
            <person name="Six C."/>
            <person name="Ratin M."/>
            <person name="Garczarek L."/>
            <person name="Vaulot D."/>
            <person name="Probert I."/>
            <person name="Calteau A."/>
            <person name="Gourvil P."/>
            <person name="Marie D."/>
            <person name="Grebert T."/>
            <person name="Bouchier C."/>
            <person name="Le Panse S."/>
            <person name="Gachenot M."/>
            <person name="Rodriguez F."/>
            <person name="Garrido J.L."/>
        </authorList>
    </citation>
    <scope>NUCLEOTIDE SEQUENCE [LARGE SCALE GENOMIC DNA]</scope>
    <source>
        <strain evidence="1 2">RCC1774</strain>
    </source>
</reference>
<dbReference type="EMBL" id="PQWO01000009">
    <property type="protein sequence ID" value="PZD72615.1"/>
    <property type="molecule type" value="Genomic_DNA"/>
</dbReference>
<comment type="caution">
    <text evidence="1">The sequence shown here is derived from an EMBL/GenBank/DDBJ whole genome shotgun (WGS) entry which is preliminary data.</text>
</comment>
<protein>
    <submittedName>
        <fullName evidence="1">Uncharacterized protein</fullName>
    </submittedName>
</protein>
<name>A0A2W1JMD2_9CYAN</name>
<keyword evidence="2" id="KW-1185">Reference proteome</keyword>
<accession>A0A2W1JMD2</accession>
<dbReference type="Proteomes" id="UP000248857">
    <property type="component" value="Unassembled WGS sequence"/>
</dbReference>
<proteinExistence type="predicted"/>
<dbReference type="NCBIfam" id="NF045598">
    <property type="entry name" value="asr1405_asl0597"/>
    <property type="match status" value="1"/>
</dbReference>
<gene>
    <name evidence="1" type="ORF">C1752_03451</name>
</gene>
<organism evidence="1 2">
    <name type="scientific">Acaryochloris thomasi RCC1774</name>
    <dbReference type="NCBI Taxonomy" id="1764569"/>
    <lineage>
        <taxon>Bacteria</taxon>
        <taxon>Bacillati</taxon>
        <taxon>Cyanobacteriota</taxon>
        <taxon>Cyanophyceae</taxon>
        <taxon>Acaryochloridales</taxon>
        <taxon>Acaryochloridaceae</taxon>
        <taxon>Acaryochloris</taxon>
        <taxon>Acaryochloris thomasi</taxon>
    </lineage>
</organism>
<dbReference type="AlphaFoldDB" id="A0A2W1JMD2"/>